<evidence type="ECO:0000313" key="2">
    <source>
        <dbReference type="Proteomes" id="UP000008960"/>
    </source>
</evidence>
<sequence>MGFKLYTEEFKQKVVEAYKSGMKMSVVAEMFGVSTSAVSSWSSGTKKKDRRLMFTVEQKKGFVKYRIQHNISHEDMAKQIGVVKDTFKNWENDYFYEVMEEIQRENRRFQKKERFGKANWTYVGTGGYFS</sequence>
<dbReference type="GO" id="GO:0003677">
    <property type="term" value="F:DNA binding"/>
    <property type="evidence" value="ECO:0007669"/>
    <property type="project" value="InterPro"/>
</dbReference>
<evidence type="ECO:0000313" key="1">
    <source>
        <dbReference type="EMBL" id="CBL38743.1"/>
    </source>
</evidence>
<organism evidence="1 2">
    <name type="scientific">Anaerostipes hadrus</name>
    <dbReference type="NCBI Taxonomy" id="649756"/>
    <lineage>
        <taxon>Bacteria</taxon>
        <taxon>Bacillati</taxon>
        <taxon>Bacillota</taxon>
        <taxon>Clostridia</taxon>
        <taxon>Lachnospirales</taxon>
        <taxon>Lachnospiraceae</taxon>
        <taxon>Anaerostipes</taxon>
    </lineage>
</organism>
<proteinExistence type="predicted"/>
<dbReference type="Gene3D" id="1.10.10.10">
    <property type="entry name" value="Winged helix-like DNA-binding domain superfamily/Winged helix DNA-binding domain"/>
    <property type="match status" value="1"/>
</dbReference>
<dbReference type="Proteomes" id="UP000008960">
    <property type="component" value="Chromosome"/>
</dbReference>
<dbReference type="SUPFAM" id="SSF46689">
    <property type="entry name" value="Homeodomain-like"/>
    <property type="match status" value="1"/>
</dbReference>
<reference evidence="1 2" key="1">
    <citation type="submission" date="2010-03" db="EMBL/GenBank/DDBJ databases">
        <title>The genome sequence of Clostridiales sp. SSC/2.</title>
        <authorList>
            <consortium name="metaHIT consortium -- http://www.metahit.eu/"/>
            <person name="Pajon A."/>
            <person name="Turner K."/>
            <person name="Parkhill J."/>
            <person name="Duncan S."/>
            <person name="Flint H."/>
        </authorList>
    </citation>
    <scope>NUCLEOTIDE SEQUENCE [LARGE SCALE GENOMIC DNA]</scope>
    <source>
        <strain evidence="1 2">SSC/2</strain>
    </source>
</reference>
<dbReference type="InterPro" id="IPR036388">
    <property type="entry name" value="WH-like_DNA-bd_sf"/>
</dbReference>
<accession>D4N1J8</accession>
<dbReference type="EMBL" id="FP929061">
    <property type="protein sequence ID" value="CBL38743.1"/>
    <property type="molecule type" value="Genomic_DNA"/>
</dbReference>
<name>D4N1J8_ANAHA</name>
<dbReference type="RefSeq" id="WP_015530579.1">
    <property type="nucleotide sequence ID" value="NC_021016.1"/>
</dbReference>
<dbReference type="AlphaFoldDB" id="D4N1J8"/>
<dbReference type="InterPro" id="IPR009057">
    <property type="entry name" value="Homeodomain-like_sf"/>
</dbReference>
<gene>
    <name evidence="1" type="ORF">CL2_18390</name>
</gene>
<dbReference type="KEGG" id="bprl:CL2_18390"/>
<protein>
    <submittedName>
        <fullName evidence="1">Transposase</fullName>
    </submittedName>
</protein>
<dbReference type="Gene3D" id="1.10.260.40">
    <property type="entry name" value="lambda repressor-like DNA-binding domains"/>
    <property type="match status" value="1"/>
</dbReference>
<reference evidence="1 2" key="2">
    <citation type="submission" date="2010-03" db="EMBL/GenBank/DDBJ databases">
        <authorList>
            <person name="Pajon A."/>
        </authorList>
    </citation>
    <scope>NUCLEOTIDE SEQUENCE [LARGE SCALE GENOMIC DNA]</scope>
    <source>
        <strain evidence="1 2">SSC/2</strain>
    </source>
</reference>
<dbReference type="InterPro" id="IPR010982">
    <property type="entry name" value="Lambda_DNA-bd_dom_sf"/>
</dbReference>